<organism evidence="1 2">
    <name type="scientific">Rhodohalobacter barkolensis</name>
    <dbReference type="NCBI Taxonomy" id="2053187"/>
    <lineage>
        <taxon>Bacteria</taxon>
        <taxon>Pseudomonadati</taxon>
        <taxon>Balneolota</taxon>
        <taxon>Balneolia</taxon>
        <taxon>Balneolales</taxon>
        <taxon>Balneolaceae</taxon>
        <taxon>Rhodohalobacter</taxon>
    </lineage>
</organism>
<name>A0A2N0VG72_9BACT</name>
<dbReference type="EMBL" id="PISP01000003">
    <property type="protein sequence ID" value="PKD43192.1"/>
    <property type="molecule type" value="Genomic_DNA"/>
</dbReference>
<dbReference type="NCBIfam" id="TIGR02436">
    <property type="entry name" value="four helix bundle protein"/>
    <property type="match status" value="1"/>
</dbReference>
<dbReference type="Pfam" id="PF05635">
    <property type="entry name" value="23S_rRNA_IVP"/>
    <property type="match status" value="1"/>
</dbReference>
<dbReference type="Proteomes" id="UP000233398">
    <property type="component" value="Unassembled WGS sequence"/>
</dbReference>
<dbReference type="PANTHER" id="PTHR38471">
    <property type="entry name" value="FOUR HELIX BUNDLE PROTEIN"/>
    <property type="match status" value="1"/>
</dbReference>
<dbReference type="InterPro" id="IPR012657">
    <property type="entry name" value="23S_rRNA-intervening_sequence"/>
</dbReference>
<dbReference type="CDD" id="cd16377">
    <property type="entry name" value="23S_rRNA_IVP_like"/>
    <property type="match status" value="1"/>
</dbReference>
<keyword evidence="2" id="KW-1185">Reference proteome</keyword>
<sequence length="129" mass="14957">MKVERFEDLEIWQLARELCKDVYQITNFGAFAKDFKLRNQIRGSSGSIMDNIAEGFERGGNKEFIQFLSIAKGSCGETRSQLYRSFDYEYITETEFETLVNKAVFISKKISSLMNYLSKSDLRGSKFKQ</sequence>
<accession>A0A2N0VG72</accession>
<proteinExistence type="predicted"/>
<dbReference type="OrthoDB" id="5515766at2"/>
<evidence type="ECO:0000313" key="1">
    <source>
        <dbReference type="EMBL" id="PKD43192.1"/>
    </source>
</evidence>
<gene>
    <name evidence="1" type="ORF">CWD77_11285</name>
</gene>
<dbReference type="AlphaFoldDB" id="A0A2N0VG72"/>
<dbReference type="Gene3D" id="1.20.1440.60">
    <property type="entry name" value="23S rRNA-intervening sequence"/>
    <property type="match status" value="1"/>
</dbReference>
<dbReference type="PANTHER" id="PTHR38471:SF2">
    <property type="entry name" value="FOUR HELIX BUNDLE PROTEIN"/>
    <property type="match status" value="1"/>
</dbReference>
<reference evidence="1 2" key="1">
    <citation type="submission" date="2017-11" db="EMBL/GenBank/DDBJ databases">
        <title>Rhodohalobacter 15182 sp. nov., isolated from a salt lake.</title>
        <authorList>
            <person name="Han S."/>
        </authorList>
    </citation>
    <scope>NUCLEOTIDE SEQUENCE [LARGE SCALE GENOMIC DNA]</scope>
    <source>
        <strain evidence="1 2">15182</strain>
    </source>
</reference>
<comment type="caution">
    <text evidence="1">The sequence shown here is derived from an EMBL/GenBank/DDBJ whole genome shotgun (WGS) entry which is preliminary data.</text>
</comment>
<dbReference type="RefSeq" id="WP_101073666.1">
    <property type="nucleotide sequence ID" value="NZ_PISP01000003.1"/>
</dbReference>
<protein>
    <submittedName>
        <fullName evidence="1">Four helix bundle protein</fullName>
    </submittedName>
</protein>
<evidence type="ECO:0000313" key="2">
    <source>
        <dbReference type="Proteomes" id="UP000233398"/>
    </source>
</evidence>
<dbReference type="SUPFAM" id="SSF158446">
    <property type="entry name" value="IVS-encoded protein-like"/>
    <property type="match status" value="1"/>
</dbReference>
<dbReference type="InterPro" id="IPR036583">
    <property type="entry name" value="23S_rRNA_IVS_sf"/>
</dbReference>